<reference evidence="2" key="1">
    <citation type="journal article" date="2019" name="Int. J. Syst. Evol. Microbiol.">
        <title>The Global Catalogue of Microorganisms (GCM) 10K type strain sequencing project: providing services to taxonomists for standard genome sequencing and annotation.</title>
        <authorList>
            <consortium name="The Broad Institute Genomics Platform"/>
            <consortium name="The Broad Institute Genome Sequencing Center for Infectious Disease"/>
            <person name="Wu L."/>
            <person name="Ma J."/>
        </authorList>
    </citation>
    <scope>NUCLEOTIDE SEQUENCE [LARGE SCALE GENOMIC DNA]</scope>
    <source>
        <strain evidence="2">ICMP 257</strain>
    </source>
</reference>
<comment type="caution">
    <text evidence="1">The sequence shown here is derived from an EMBL/GenBank/DDBJ whole genome shotgun (WGS) entry which is preliminary data.</text>
</comment>
<organism evidence="1 2">
    <name type="scientific">Streptomyces atroolivaceus</name>
    <dbReference type="NCBI Taxonomy" id="66869"/>
    <lineage>
        <taxon>Bacteria</taxon>
        <taxon>Bacillati</taxon>
        <taxon>Actinomycetota</taxon>
        <taxon>Actinomycetes</taxon>
        <taxon>Kitasatosporales</taxon>
        <taxon>Streptomycetaceae</taxon>
        <taxon>Streptomyces</taxon>
    </lineage>
</organism>
<keyword evidence="2" id="KW-1185">Reference proteome</keyword>
<dbReference type="Proteomes" id="UP001595908">
    <property type="component" value="Unassembled WGS sequence"/>
</dbReference>
<dbReference type="GeneID" id="96256779"/>
<dbReference type="RefSeq" id="WP_244300159.1">
    <property type="nucleotide sequence ID" value="NZ_JBHSJE010000002.1"/>
</dbReference>
<evidence type="ECO:0000313" key="1">
    <source>
        <dbReference type="EMBL" id="MFC4978619.1"/>
    </source>
</evidence>
<proteinExistence type="predicted"/>
<dbReference type="EMBL" id="JBHSJE010000002">
    <property type="protein sequence ID" value="MFC4978619.1"/>
    <property type="molecule type" value="Genomic_DNA"/>
</dbReference>
<gene>
    <name evidence="1" type="ORF">ACFPL4_09570</name>
</gene>
<name>A0ABV9V790_STRAZ</name>
<evidence type="ECO:0000313" key="2">
    <source>
        <dbReference type="Proteomes" id="UP001595908"/>
    </source>
</evidence>
<accession>A0ABV9V790</accession>
<sequence>MCDAFPAVLSCRVWGPAWAVLALTSKMERVVLTVAAQGQAVTVGAP</sequence>
<protein>
    <submittedName>
        <fullName evidence="1">Uncharacterized protein</fullName>
    </submittedName>
</protein>